<sequence length="81" mass="9022">MRNVGSEIAENTTVYVALQADDESKVWDQIESDPVIIEPEEAYQFTAKGLRVPGGKSFRVYVQASGENLLSEEITSEWVSI</sequence>
<dbReference type="AlphaFoldDB" id="A0A645JQH9"/>
<dbReference type="EMBL" id="VSSQ01146663">
    <property type="protein sequence ID" value="MPN64979.1"/>
    <property type="molecule type" value="Genomic_DNA"/>
</dbReference>
<evidence type="ECO:0008006" key="2">
    <source>
        <dbReference type="Google" id="ProtNLM"/>
    </source>
</evidence>
<comment type="caution">
    <text evidence="1">The sequence shown here is derived from an EMBL/GenBank/DDBJ whole genome shotgun (WGS) entry which is preliminary data.</text>
</comment>
<reference evidence="1" key="1">
    <citation type="submission" date="2019-08" db="EMBL/GenBank/DDBJ databases">
        <authorList>
            <person name="Kucharzyk K."/>
            <person name="Murdoch R.W."/>
            <person name="Higgins S."/>
            <person name="Loffler F."/>
        </authorList>
    </citation>
    <scope>NUCLEOTIDE SEQUENCE</scope>
</reference>
<proteinExistence type="predicted"/>
<protein>
    <recommendedName>
        <fullName evidence="2">Fibronectin type III-like domain-containing protein</fullName>
    </recommendedName>
</protein>
<accession>A0A645JQH9</accession>
<name>A0A645JQH9_9ZZZZ</name>
<gene>
    <name evidence="1" type="ORF">SDC9_212758</name>
</gene>
<evidence type="ECO:0000313" key="1">
    <source>
        <dbReference type="EMBL" id="MPN64979.1"/>
    </source>
</evidence>
<organism evidence="1">
    <name type="scientific">bioreactor metagenome</name>
    <dbReference type="NCBI Taxonomy" id="1076179"/>
    <lineage>
        <taxon>unclassified sequences</taxon>
        <taxon>metagenomes</taxon>
        <taxon>ecological metagenomes</taxon>
    </lineage>
</organism>